<protein>
    <submittedName>
        <fullName evidence="1">Plasmid maintenance system killer domain protein</fullName>
    </submittedName>
</protein>
<accession>A0A127PG65</accession>
<evidence type="ECO:0000313" key="2">
    <source>
        <dbReference type="Proteomes" id="UP000072421"/>
    </source>
</evidence>
<evidence type="ECO:0000313" key="1">
    <source>
        <dbReference type="EMBL" id="AMO96778.1"/>
    </source>
</evidence>
<proteinExistence type="predicted"/>
<dbReference type="AlphaFoldDB" id="A0A127PG65"/>
<dbReference type="EMBL" id="CP013232">
    <property type="protein sequence ID" value="AMO96778.1"/>
    <property type="molecule type" value="Genomic_DNA"/>
</dbReference>
<dbReference type="Proteomes" id="UP000072421">
    <property type="component" value="Chromosome"/>
</dbReference>
<name>A0A127PG65_9BURK</name>
<dbReference type="PATRIC" id="fig|158899.10.peg.4138"/>
<reference evidence="1 2" key="1">
    <citation type="submission" date="2015-11" db="EMBL/GenBank/DDBJ databases">
        <title>Exploring the genomic traits of fungus-feeding bacterial genus Collimonas.</title>
        <authorList>
            <person name="Song C."/>
            <person name="Schmidt R."/>
            <person name="de Jager V."/>
            <person name="Krzyzanowska D."/>
            <person name="Jongedijk E."/>
            <person name="Cankar K."/>
            <person name="Beekwilder J."/>
            <person name="van Veen A."/>
            <person name="de Boer W."/>
            <person name="van Veen J.A."/>
            <person name="Garbeva P."/>
        </authorList>
    </citation>
    <scope>NUCLEOTIDE SEQUENCE [LARGE SCALE GENOMIC DNA]</scope>
    <source>
        <strain evidence="1 2">Ter6</strain>
    </source>
</reference>
<gene>
    <name evidence="1" type="primary">higB</name>
    <name evidence="1" type="ORF">CFter6_4174</name>
</gene>
<organism evidence="1">
    <name type="scientific">Collimonas fungivorans</name>
    <dbReference type="NCBI Taxonomy" id="158899"/>
    <lineage>
        <taxon>Bacteria</taxon>
        <taxon>Pseudomonadati</taxon>
        <taxon>Pseudomonadota</taxon>
        <taxon>Betaproteobacteria</taxon>
        <taxon>Burkholderiales</taxon>
        <taxon>Oxalobacteraceae</taxon>
        <taxon>Collimonas</taxon>
    </lineage>
</organism>
<sequence>MVINDLNICHSLLSPDEADAPLIIYTNTVLAGAIASQRFQTIAGR</sequence>